<name>A0A8J3BAN3_9ACTN</name>
<dbReference type="EMBL" id="BMQB01000011">
    <property type="protein sequence ID" value="GGK07562.1"/>
    <property type="molecule type" value="Genomic_DNA"/>
</dbReference>
<dbReference type="PANTHER" id="PTHR22953:SF153">
    <property type="entry name" value="PURPLE ACID PHOSPHATASE"/>
    <property type="match status" value="1"/>
</dbReference>
<dbReference type="Pfam" id="PF00149">
    <property type="entry name" value="Metallophos"/>
    <property type="match status" value="1"/>
</dbReference>
<comment type="caution">
    <text evidence="3">The sequence shown here is derived from an EMBL/GenBank/DDBJ whole genome shotgun (WGS) entry which is preliminary data.</text>
</comment>
<dbReference type="SUPFAM" id="SSF56300">
    <property type="entry name" value="Metallo-dependent phosphatases"/>
    <property type="match status" value="1"/>
</dbReference>
<reference evidence="3" key="2">
    <citation type="submission" date="2020-09" db="EMBL/GenBank/DDBJ databases">
        <authorList>
            <person name="Sun Q."/>
            <person name="Ohkuma M."/>
        </authorList>
    </citation>
    <scope>NUCLEOTIDE SEQUENCE</scope>
    <source>
        <strain evidence="3">JCM 3090</strain>
    </source>
</reference>
<dbReference type="Proteomes" id="UP000649739">
    <property type="component" value="Unassembled WGS sequence"/>
</dbReference>
<evidence type="ECO:0000313" key="3">
    <source>
        <dbReference type="EMBL" id="GGK07562.1"/>
    </source>
</evidence>
<proteinExistence type="predicted"/>
<dbReference type="InterPro" id="IPR039331">
    <property type="entry name" value="PAPs-like"/>
</dbReference>
<sequence>MSASASANRLRPSRARVAAALGYLIALGTVPLLPGSSAAQSGAPAAPDAIDEVTQLAEPGAVAGRADAAGRAGTTARQVCQPGAAWLRVRFAQLDLAGTDTVTVTGAAGPGRTYTGRNWPGRAFHTQAFPGDCVTVAGNLSDPASAFRVDAFQAGRKPPGADAVTVAAVGDLCGSSCNQTAPLVSKMNPAALLLAGDIAYGSGTASEYQKNYDPHYGKFKAISYPALGNHDYSTASGGPTYDYFGKNAGTKGQGWYAVDIGDWRFYGLNSNTGMSASSAQVTWLKKDLAANTKPCVGAFWHHPRFSGSDHGDQKGTEPMYKALYDAKADLVIVGHDHNYQRFAPADPTGKRDDANGIVQLLIGTGGRGYYSLNSKTAGPRLVANDKTLGVGQLTLTGADYRADFVPVAGRTFTDTVSGKCHGAQPPTGTFDIQPRG</sequence>
<dbReference type="PANTHER" id="PTHR22953">
    <property type="entry name" value="ACID PHOSPHATASE RELATED"/>
    <property type="match status" value="1"/>
</dbReference>
<evidence type="ECO:0000256" key="1">
    <source>
        <dbReference type="ARBA" id="ARBA00022729"/>
    </source>
</evidence>
<dbReference type="RefSeq" id="WP_189171914.1">
    <property type="nucleotide sequence ID" value="NZ_BMQB01000011.1"/>
</dbReference>
<dbReference type="GO" id="GO:0003993">
    <property type="term" value="F:acid phosphatase activity"/>
    <property type="evidence" value="ECO:0007669"/>
    <property type="project" value="InterPro"/>
</dbReference>
<organism evidence="3 4">
    <name type="scientific">Pilimelia anulata</name>
    <dbReference type="NCBI Taxonomy" id="53371"/>
    <lineage>
        <taxon>Bacteria</taxon>
        <taxon>Bacillati</taxon>
        <taxon>Actinomycetota</taxon>
        <taxon>Actinomycetes</taxon>
        <taxon>Micromonosporales</taxon>
        <taxon>Micromonosporaceae</taxon>
        <taxon>Pilimelia</taxon>
    </lineage>
</organism>
<evidence type="ECO:0000313" key="4">
    <source>
        <dbReference type="Proteomes" id="UP000649739"/>
    </source>
</evidence>
<keyword evidence="4" id="KW-1185">Reference proteome</keyword>
<evidence type="ECO:0000259" key="2">
    <source>
        <dbReference type="Pfam" id="PF00149"/>
    </source>
</evidence>
<dbReference type="Gene3D" id="3.60.21.10">
    <property type="match status" value="1"/>
</dbReference>
<feature type="domain" description="Calcineurin-like phosphoesterase" evidence="2">
    <location>
        <begin position="165"/>
        <end position="339"/>
    </location>
</feature>
<keyword evidence="1" id="KW-0732">Signal</keyword>
<reference evidence="3" key="1">
    <citation type="journal article" date="2014" name="Int. J. Syst. Evol. Microbiol.">
        <title>Complete genome sequence of Corynebacterium casei LMG S-19264T (=DSM 44701T), isolated from a smear-ripened cheese.</title>
        <authorList>
            <consortium name="US DOE Joint Genome Institute (JGI-PGF)"/>
            <person name="Walter F."/>
            <person name="Albersmeier A."/>
            <person name="Kalinowski J."/>
            <person name="Ruckert C."/>
        </authorList>
    </citation>
    <scope>NUCLEOTIDE SEQUENCE</scope>
    <source>
        <strain evidence="3">JCM 3090</strain>
    </source>
</reference>
<protein>
    <recommendedName>
        <fullName evidence="2">Calcineurin-like phosphoesterase domain-containing protein</fullName>
    </recommendedName>
</protein>
<dbReference type="InterPro" id="IPR004843">
    <property type="entry name" value="Calcineurin-like_PHP"/>
</dbReference>
<accession>A0A8J3BAN3</accession>
<dbReference type="AlphaFoldDB" id="A0A8J3BAN3"/>
<dbReference type="InterPro" id="IPR029052">
    <property type="entry name" value="Metallo-depent_PP-like"/>
</dbReference>
<gene>
    <name evidence="3" type="ORF">GCM10010123_41920</name>
</gene>